<name>A0A7I8JLV6_SPIIN</name>
<accession>A0A7I8JLV6</accession>
<sequence>MQFTCMLIWITKQGKLSHNNRVFFLLIIKKLDNKVSDPCESTPINTI</sequence>
<evidence type="ECO:0000313" key="2">
    <source>
        <dbReference type="EMBL" id="CAA7407623.1"/>
    </source>
</evidence>
<protein>
    <submittedName>
        <fullName evidence="1">Uncharacterized protein</fullName>
    </submittedName>
</protein>
<reference evidence="1" key="1">
    <citation type="submission" date="2019-12" db="EMBL/GenBank/DDBJ databases">
        <authorList>
            <person name="Scholz U."/>
            <person name="Mascher M."/>
            <person name="Fiebig A."/>
        </authorList>
    </citation>
    <scope>NUCLEOTIDE SEQUENCE</scope>
</reference>
<dbReference type="Proteomes" id="UP000663760">
    <property type="component" value="Chromosome 14"/>
</dbReference>
<evidence type="ECO:0000313" key="3">
    <source>
        <dbReference type="Proteomes" id="UP000663760"/>
    </source>
</evidence>
<organism evidence="1">
    <name type="scientific">Spirodela intermedia</name>
    <name type="common">Intermediate duckweed</name>
    <dbReference type="NCBI Taxonomy" id="51605"/>
    <lineage>
        <taxon>Eukaryota</taxon>
        <taxon>Viridiplantae</taxon>
        <taxon>Streptophyta</taxon>
        <taxon>Embryophyta</taxon>
        <taxon>Tracheophyta</taxon>
        <taxon>Spermatophyta</taxon>
        <taxon>Magnoliopsida</taxon>
        <taxon>Liliopsida</taxon>
        <taxon>Araceae</taxon>
        <taxon>Lemnoideae</taxon>
        <taxon>Spirodela</taxon>
    </lineage>
</organism>
<dbReference type="AlphaFoldDB" id="A0A7I8JLV6"/>
<proteinExistence type="predicted"/>
<dbReference type="EMBL" id="LR746277">
    <property type="protein sequence ID" value="CAA7407623.1"/>
    <property type="molecule type" value="Genomic_DNA"/>
</dbReference>
<gene>
    <name evidence="1" type="ORF">SI7747_14016958</name>
    <name evidence="2" type="ORF">SI8410_14018301</name>
</gene>
<dbReference type="EMBL" id="LR743601">
    <property type="protein sequence ID" value="CAA2631310.1"/>
    <property type="molecule type" value="Genomic_DNA"/>
</dbReference>
<evidence type="ECO:0000313" key="1">
    <source>
        <dbReference type="EMBL" id="CAA2631310.1"/>
    </source>
</evidence>
<keyword evidence="3" id="KW-1185">Reference proteome</keyword>